<evidence type="ECO:0000313" key="2">
    <source>
        <dbReference type="EMBL" id="OGY53736.1"/>
    </source>
</evidence>
<proteinExistence type="predicted"/>
<evidence type="ECO:0000313" key="3">
    <source>
        <dbReference type="Proteomes" id="UP000178122"/>
    </source>
</evidence>
<dbReference type="InterPro" id="IPR002559">
    <property type="entry name" value="Transposase_11"/>
</dbReference>
<comment type="caution">
    <text evidence="2">The sequence shown here is derived from an EMBL/GenBank/DDBJ whole genome shotgun (WGS) entry which is preliminary data.</text>
</comment>
<dbReference type="GO" id="GO:0004803">
    <property type="term" value="F:transposase activity"/>
    <property type="evidence" value="ECO:0007669"/>
    <property type="project" value="InterPro"/>
</dbReference>
<sequence length="274" mass="31843">MKKEERLVNKVKRLLRRLSCPRWLHHFGPKTYEFYEHFCALLIRAFCKLSLRRVKQLCDLLGLHCPSKSALHYTAKKLSAAFWQKVLKATSGCPYLVALDSTGLSRTNPSYHYLCRIDGKIPRIPIKLSLAIDTRKKKFCAAKIRVLPAHDLRDAEYLLQQSKPKIAVADKGYSSEKLYRFSAQNNILLMVPQKKNARHGLWRVRMQKQFKIRTYHRREMVEAGNSSLKRKFGGSVLAKRVRTIRTEVYGRLACHNIMGRLQRLLGQSRNYSSL</sequence>
<feature type="domain" description="Transposase IS4-like" evidence="1">
    <location>
        <begin position="93"/>
        <end position="257"/>
    </location>
</feature>
<dbReference type="GO" id="GO:0003677">
    <property type="term" value="F:DNA binding"/>
    <property type="evidence" value="ECO:0007669"/>
    <property type="project" value="InterPro"/>
</dbReference>
<protein>
    <recommendedName>
        <fullName evidence="1">Transposase IS4-like domain-containing protein</fullName>
    </recommendedName>
</protein>
<organism evidence="2 3">
    <name type="scientific">Candidatus Buchananbacteria bacterium RIFCSPLOWO2_01_FULL_40_23b</name>
    <dbReference type="NCBI Taxonomy" id="1797544"/>
    <lineage>
        <taxon>Bacteria</taxon>
        <taxon>Candidatus Buchananiibacteriota</taxon>
    </lineage>
</organism>
<dbReference type="Pfam" id="PF01609">
    <property type="entry name" value="DDE_Tnp_1"/>
    <property type="match status" value="1"/>
</dbReference>
<dbReference type="GO" id="GO:0006313">
    <property type="term" value="P:DNA transposition"/>
    <property type="evidence" value="ECO:0007669"/>
    <property type="project" value="InterPro"/>
</dbReference>
<gene>
    <name evidence="2" type="ORF">A2912_01390</name>
</gene>
<dbReference type="EMBL" id="MHIN01000041">
    <property type="protein sequence ID" value="OGY53736.1"/>
    <property type="molecule type" value="Genomic_DNA"/>
</dbReference>
<dbReference type="AlphaFoldDB" id="A0A1G1YPK3"/>
<name>A0A1G1YPK3_9BACT</name>
<evidence type="ECO:0000259" key="1">
    <source>
        <dbReference type="Pfam" id="PF01609"/>
    </source>
</evidence>
<dbReference type="Proteomes" id="UP000178122">
    <property type="component" value="Unassembled WGS sequence"/>
</dbReference>
<reference evidence="2 3" key="1">
    <citation type="journal article" date="2016" name="Nat. Commun.">
        <title>Thousands of microbial genomes shed light on interconnected biogeochemical processes in an aquifer system.</title>
        <authorList>
            <person name="Anantharaman K."/>
            <person name="Brown C.T."/>
            <person name="Hug L.A."/>
            <person name="Sharon I."/>
            <person name="Castelle C.J."/>
            <person name="Probst A.J."/>
            <person name="Thomas B.C."/>
            <person name="Singh A."/>
            <person name="Wilkins M.J."/>
            <person name="Karaoz U."/>
            <person name="Brodie E.L."/>
            <person name="Williams K.H."/>
            <person name="Hubbard S.S."/>
            <person name="Banfield J.F."/>
        </authorList>
    </citation>
    <scope>NUCLEOTIDE SEQUENCE [LARGE SCALE GENOMIC DNA]</scope>
</reference>
<accession>A0A1G1YPK3</accession>